<dbReference type="Proteomes" id="UP000075799">
    <property type="component" value="Unassembled WGS sequence"/>
</dbReference>
<proteinExistence type="predicted"/>
<gene>
    <name evidence="1" type="ORF">AZI87_11315</name>
</gene>
<comment type="caution">
    <text evidence="1">The sequence shown here is derived from an EMBL/GenBank/DDBJ whole genome shotgun (WGS) entry which is preliminary data.</text>
</comment>
<organism evidence="1 2">
    <name type="scientific">Bdellovibrio bacteriovorus</name>
    <dbReference type="NCBI Taxonomy" id="959"/>
    <lineage>
        <taxon>Bacteria</taxon>
        <taxon>Pseudomonadati</taxon>
        <taxon>Bdellovibrionota</taxon>
        <taxon>Bdellovibrionia</taxon>
        <taxon>Bdellovibrionales</taxon>
        <taxon>Pseudobdellovibrionaceae</taxon>
        <taxon>Bdellovibrio</taxon>
    </lineage>
</organism>
<dbReference type="AlphaFoldDB" id="A0A162G714"/>
<dbReference type="EMBL" id="LUKD01000005">
    <property type="protein sequence ID" value="KYG65152.1"/>
    <property type="molecule type" value="Genomic_DNA"/>
</dbReference>
<accession>A0A162G714</accession>
<evidence type="ECO:0000313" key="1">
    <source>
        <dbReference type="EMBL" id="KYG65152.1"/>
    </source>
</evidence>
<name>A0A162G714_BDEBC</name>
<dbReference type="OrthoDB" id="5289638at2"/>
<dbReference type="RefSeq" id="WP_063206960.1">
    <property type="nucleotide sequence ID" value="NZ_LUKD01000005.1"/>
</dbReference>
<evidence type="ECO:0000313" key="2">
    <source>
        <dbReference type="Proteomes" id="UP000075799"/>
    </source>
</evidence>
<sequence>MKKTNKKGRRPTKEVQDFLHDVTLLSSIAVNKKAAKQAVGEYPFDEQLLSISPIYRNSRKLFLKQGGFFVPSVCSTMRSLSSPDLFKNELQFSPLASEMAWFKDHWQEVYDPEVLVSGMTAFNQISLYHEQNHRILWNLLPRAPEEQRDFCRYLNFAESLVITLDLILGDQIGPKYSEAFERLKSIYRPAGADSWSKKSLDQYRRYLLAVMYVSYLALELAHHEDIPKALDYVLPGQKKINKDAVERGLELSELFTLNTNLQWQKRYWKQAQEQLFLYHKNSKEDVHYLPEDPLDFEEEFVIAQRILDYFLGEGS</sequence>
<protein>
    <submittedName>
        <fullName evidence="1">Uncharacterized protein</fullName>
    </submittedName>
</protein>
<reference evidence="1 2" key="1">
    <citation type="submission" date="2016-03" db="EMBL/GenBank/DDBJ databases">
        <authorList>
            <person name="Ploux O."/>
        </authorList>
    </citation>
    <scope>NUCLEOTIDE SEQUENCE [LARGE SCALE GENOMIC DNA]</scope>
    <source>
        <strain evidence="1 2">EC13</strain>
    </source>
</reference>